<keyword evidence="2" id="KW-0044">Antibiotic</keyword>
<dbReference type="GO" id="GO:0043022">
    <property type="term" value="F:ribosome binding"/>
    <property type="evidence" value="ECO:0007669"/>
    <property type="project" value="InterPro"/>
</dbReference>
<evidence type="ECO:0008006" key="8">
    <source>
        <dbReference type="Google" id="ProtNLM"/>
    </source>
</evidence>
<sequence>MESLPTGHPSPPLQLTRNTGNIQYGFWDLSYSQRLSFPVRSMLPSYRLEFPKDEQGRRMARDKDLPQVWQSYSGGGGSGIGGRYLRDMTGSEIAARESQQKPYADMLARQQAYEDRYIKKPQSEDAKPDIKGCVFAKSCNLPDGVINHKNPSGFVPVETLADYGLWAVLGTGAAITSQGTPLQLVGGSATGSAIAQRLGGSLSLGLLKGSGVVAAGAALGTVALLIPNTSISPDSAFYKNDQYATLDAGRTRVRVNVKTLPDGSVNAYGFYTGGKTDWEDVPVIKAEKDGENYVADIGNGIGLTWTPAASPDGVMGIPALEGAPQLPPIWVYPPTEQANKILVNPVHPPDYQDAIITFPNTGIQPIYISLSVSGDHSYHPAPTDGLAAFPDAVSTRSKSSVQGGGKKRARWKDSKGRIYEWDSQHGAVEMYDKQGKHLGEFDAETGEQTKAAKPGRTTPK</sequence>
<dbReference type="EMBL" id="CABVJF010000036">
    <property type="protein sequence ID" value="VVQ25631.1"/>
    <property type="molecule type" value="Genomic_DNA"/>
</dbReference>
<dbReference type="GO" id="GO:0016788">
    <property type="term" value="F:hydrolase activity, acting on ester bonds"/>
    <property type="evidence" value="ECO:0007669"/>
    <property type="project" value="InterPro"/>
</dbReference>
<proteinExistence type="predicted"/>
<dbReference type="Gene3D" id="3.10.380.10">
    <property type="entry name" value="Colicin E3-like ribonuclease domain"/>
    <property type="match status" value="1"/>
</dbReference>
<feature type="domain" description="Colicin E3-like ribonuclease" evidence="5">
    <location>
        <begin position="379"/>
        <end position="457"/>
    </location>
</feature>
<dbReference type="Proteomes" id="UP000381378">
    <property type="component" value="Unassembled WGS sequence"/>
</dbReference>
<dbReference type="InterPro" id="IPR016128">
    <property type="entry name" value="Pyosin/cloacin_T_dom"/>
</dbReference>
<dbReference type="GO" id="GO:0031640">
    <property type="term" value="P:killing of cells of another organism"/>
    <property type="evidence" value="ECO:0007669"/>
    <property type="project" value="UniProtKB-KW"/>
</dbReference>
<keyword evidence="3" id="KW-0078">Bacteriocin</keyword>
<dbReference type="InterPro" id="IPR009105">
    <property type="entry name" value="Colicin_E3_ribonuclease"/>
</dbReference>
<evidence type="ECO:0000313" key="6">
    <source>
        <dbReference type="EMBL" id="VVQ25631.1"/>
    </source>
</evidence>
<dbReference type="InterPro" id="IPR036725">
    <property type="entry name" value="ColE3_ribonuclease_sf"/>
</dbReference>
<dbReference type="SUPFAM" id="SSF63840">
    <property type="entry name" value="Ribonuclease domain of colicin E3"/>
    <property type="match status" value="1"/>
</dbReference>
<dbReference type="Pfam" id="PF06958">
    <property type="entry name" value="Pyocin_S"/>
    <property type="match status" value="1"/>
</dbReference>
<evidence type="ECO:0000259" key="4">
    <source>
        <dbReference type="Pfam" id="PF06958"/>
    </source>
</evidence>
<gene>
    <name evidence="6" type="ORF">PS928_06106</name>
</gene>
<dbReference type="GO" id="GO:0042742">
    <property type="term" value="P:defense response to bacterium"/>
    <property type="evidence" value="ECO:0007669"/>
    <property type="project" value="UniProtKB-KW"/>
</dbReference>
<organism evidence="6 7">
    <name type="scientific">Pseudomonas fluorescens</name>
    <dbReference type="NCBI Taxonomy" id="294"/>
    <lineage>
        <taxon>Bacteria</taxon>
        <taxon>Pseudomonadati</taxon>
        <taxon>Pseudomonadota</taxon>
        <taxon>Gammaproteobacteria</taxon>
        <taxon>Pseudomonadales</taxon>
        <taxon>Pseudomonadaceae</taxon>
        <taxon>Pseudomonas</taxon>
    </lineage>
</organism>
<feature type="domain" description="Pyosin/cloacin translocation" evidence="4">
    <location>
        <begin position="250"/>
        <end position="368"/>
    </location>
</feature>
<protein>
    <recommendedName>
        <fullName evidence="8">Toxin</fullName>
    </recommendedName>
</protein>
<dbReference type="GO" id="GO:0003723">
    <property type="term" value="F:RNA binding"/>
    <property type="evidence" value="ECO:0007669"/>
    <property type="project" value="InterPro"/>
</dbReference>
<dbReference type="AlphaFoldDB" id="A0A5E7VS43"/>
<dbReference type="InterPro" id="IPR036302">
    <property type="entry name" value="Pyosin/cloacin_T_dom_sf"/>
</dbReference>
<name>A0A5E7VS43_PSEFL</name>
<accession>A0A5E7VS43</accession>
<dbReference type="Pfam" id="PF09000">
    <property type="entry name" value="Cytotoxic"/>
    <property type="match status" value="1"/>
</dbReference>
<evidence type="ECO:0000259" key="5">
    <source>
        <dbReference type="Pfam" id="PF09000"/>
    </source>
</evidence>
<reference evidence="6 7" key="1">
    <citation type="submission" date="2019-09" db="EMBL/GenBank/DDBJ databases">
        <authorList>
            <person name="Chandra G."/>
            <person name="Truman W A."/>
        </authorList>
    </citation>
    <scope>NUCLEOTIDE SEQUENCE [LARGE SCALE GENOMIC DNA]</scope>
    <source>
        <strain evidence="6">PS928</strain>
    </source>
</reference>
<evidence type="ECO:0000313" key="7">
    <source>
        <dbReference type="Proteomes" id="UP000381378"/>
    </source>
</evidence>
<evidence type="ECO:0000256" key="1">
    <source>
        <dbReference type="ARBA" id="ARBA00022529"/>
    </source>
</evidence>
<evidence type="ECO:0000256" key="3">
    <source>
        <dbReference type="ARBA" id="ARBA00023048"/>
    </source>
</evidence>
<evidence type="ECO:0000256" key="2">
    <source>
        <dbReference type="ARBA" id="ARBA00023022"/>
    </source>
</evidence>
<dbReference type="SUPFAM" id="SSF69369">
    <property type="entry name" value="Cloacin translocation domain"/>
    <property type="match status" value="1"/>
</dbReference>
<keyword evidence="1" id="KW-0929">Antimicrobial</keyword>